<proteinExistence type="predicted"/>
<keyword evidence="2" id="KW-0812">Transmembrane</keyword>
<sequence>MTSSPQDPSRDESSSPDDQTPSSEQHDETSTEAAGSQRFSDQNGNDNDSGRRYEEQLAQNADHPSPGSRPVDDQPTVQPGGQHYGSQPSGAQYGSQPGGQQFGSQQTQPGHQAQPGQYAQSDQHSHAGTYSQPNDYGQTGNYGQSGGYGQPGPYGQAGTHGQNVHYAQNAQSAQGADYGAQPGGYGQSSEPGFFKSLFDFRFERFVAVRWAGIIYLISVIVAALWWLGAVVTAIGIGAAASRATYWNPEPEFNAWPLIIAILFGWIVPALWVIFVRLVLELIVSSVRTAEHTKRIADSTGN</sequence>
<organism evidence="3 4">
    <name type="scientific">Brevibacterium metallidurans</name>
    <dbReference type="NCBI Taxonomy" id="1482676"/>
    <lineage>
        <taxon>Bacteria</taxon>
        <taxon>Bacillati</taxon>
        <taxon>Actinomycetota</taxon>
        <taxon>Actinomycetes</taxon>
        <taxon>Micrococcales</taxon>
        <taxon>Brevibacteriaceae</taxon>
        <taxon>Brevibacterium</taxon>
    </lineage>
</organism>
<comment type="caution">
    <text evidence="3">The sequence shown here is derived from an EMBL/GenBank/DDBJ whole genome shotgun (WGS) entry which is preliminary data.</text>
</comment>
<feature type="region of interest" description="Disordered" evidence="1">
    <location>
        <begin position="1"/>
        <end position="161"/>
    </location>
</feature>
<feature type="compositionally biased region" description="Polar residues" evidence="1">
    <location>
        <begin position="75"/>
        <end position="90"/>
    </location>
</feature>
<evidence type="ECO:0000313" key="4">
    <source>
        <dbReference type="Proteomes" id="UP001498238"/>
    </source>
</evidence>
<evidence type="ECO:0000313" key="3">
    <source>
        <dbReference type="EMBL" id="GAA0035716.1"/>
    </source>
</evidence>
<dbReference type="EMBL" id="BAAAAF010000005">
    <property type="protein sequence ID" value="GAA0035716.1"/>
    <property type="molecule type" value="Genomic_DNA"/>
</dbReference>
<accession>A0ABN0SMS4</accession>
<evidence type="ECO:0000256" key="1">
    <source>
        <dbReference type="SAM" id="MobiDB-lite"/>
    </source>
</evidence>
<dbReference type="InterPro" id="IPR025557">
    <property type="entry name" value="DUF4282"/>
</dbReference>
<feature type="transmembrane region" description="Helical" evidence="2">
    <location>
        <begin position="210"/>
        <end position="234"/>
    </location>
</feature>
<keyword evidence="2" id="KW-1133">Transmembrane helix</keyword>
<feature type="compositionally biased region" description="Gly residues" evidence="1">
    <location>
        <begin position="143"/>
        <end position="152"/>
    </location>
</feature>
<feature type="transmembrane region" description="Helical" evidence="2">
    <location>
        <begin position="254"/>
        <end position="279"/>
    </location>
</feature>
<reference evidence="3 4" key="1">
    <citation type="submission" date="2024-01" db="EMBL/GenBank/DDBJ databases">
        <title>Characterization of antibiotic resistant novel bacterial strains and their environmental applications.</title>
        <authorList>
            <person name="Manzoor S."/>
            <person name="Abbas S."/>
            <person name="Arshad M."/>
            <person name="Ahmed I."/>
        </authorList>
    </citation>
    <scope>NUCLEOTIDE SEQUENCE [LARGE SCALE GENOMIC DNA]</scope>
    <source>
        <strain evidence="3 4">NCCP-602</strain>
    </source>
</reference>
<feature type="compositionally biased region" description="Low complexity" evidence="1">
    <location>
        <begin position="102"/>
        <end position="112"/>
    </location>
</feature>
<name>A0ABN0SMS4_9MICO</name>
<dbReference type="RefSeq" id="WP_339392588.1">
    <property type="nucleotide sequence ID" value="NZ_BAAAAF010000005.1"/>
</dbReference>
<keyword evidence="4" id="KW-1185">Reference proteome</keyword>
<feature type="compositionally biased region" description="Polar residues" evidence="1">
    <location>
        <begin position="114"/>
        <end position="135"/>
    </location>
</feature>
<evidence type="ECO:0008006" key="5">
    <source>
        <dbReference type="Google" id="ProtNLM"/>
    </source>
</evidence>
<dbReference type="Proteomes" id="UP001498238">
    <property type="component" value="Unassembled WGS sequence"/>
</dbReference>
<protein>
    <recommendedName>
        <fullName evidence="5">DUF4282 domain-containing protein</fullName>
    </recommendedName>
</protein>
<feature type="compositionally biased region" description="Polar residues" evidence="1">
    <location>
        <begin position="31"/>
        <end position="47"/>
    </location>
</feature>
<gene>
    <name evidence="3" type="ORF">NCCP602_16770</name>
</gene>
<dbReference type="Pfam" id="PF14110">
    <property type="entry name" value="DUF4282"/>
    <property type="match status" value="1"/>
</dbReference>
<evidence type="ECO:0000256" key="2">
    <source>
        <dbReference type="SAM" id="Phobius"/>
    </source>
</evidence>
<keyword evidence="2" id="KW-0472">Membrane</keyword>